<organism evidence="2 3">
    <name type="scientific">Tanacetum coccineum</name>
    <dbReference type="NCBI Taxonomy" id="301880"/>
    <lineage>
        <taxon>Eukaryota</taxon>
        <taxon>Viridiplantae</taxon>
        <taxon>Streptophyta</taxon>
        <taxon>Embryophyta</taxon>
        <taxon>Tracheophyta</taxon>
        <taxon>Spermatophyta</taxon>
        <taxon>Magnoliopsida</taxon>
        <taxon>eudicotyledons</taxon>
        <taxon>Gunneridae</taxon>
        <taxon>Pentapetalae</taxon>
        <taxon>asterids</taxon>
        <taxon>campanulids</taxon>
        <taxon>Asterales</taxon>
        <taxon>Asteraceae</taxon>
        <taxon>Asteroideae</taxon>
        <taxon>Anthemideae</taxon>
        <taxon>Anthemidinae</taxon>
        <taxon>Tanacetum</taxon>
    </lineage>
</organism>
<gene>
    <name evidence="2" type="ORF">Tco_1124282</name>
</gene>
<evidence type="ECO:0000313" key="3">
    <source>
        <dbReference type="Proteomes" id="UP001151760"/>
    </source>
</evidence>
<sequence>MSLGRKLFKTCCMNWGEVNLTHVYYNGSRTSQDKEDPSWSTSIKTRRQRRHLQHWKRLGCHFILLYLYLIGTLTKKIMETMNVTFDELSAMAFEQSRLKPGLQGMTSGQISSGLDLTYAPSTITTQKPTERELDLLFEAVYDDYIGGQPLATPRTTPAAQVPQVLQTPMASTTSADTAPTPTNSSSQSTNIPNNSHDVDEIETERQHVQQQNNQAPLQPK</sequence>
<evidence type="ECO:0000256" key="1">
    <source>
        <dbReference type="SAM" id="MobiDB-lite"/>
    </source>
</evidence>
<reference evidence="2" key="1">
    <citation type="journal article" date="2022" name="Int. J. Mol. Sci.">
        <title>Draft Genome of Tanacetum Coccineum: Genomic Comparison of Closely Related Tanacetum-Family Plants.</title>
        <authorList>
            <person name="Yamashiro T."/>
            <person name="Shiraishi A."/>
            <person name="Nakayama K."/>
            <person name="Satake H."/>
        </authorList>
    </citation>
    <scope>NUCLEOTIDE SEQUENCE</scope>
</reference>
<name>A0ABQ5J5P1_9ASTR</name>
<accession>A0ABQ5J5P1</accession>
<comment type="caution">
    <text evidence="2">The sequence shown here is derived from an EMBL/GenBank/DDBJ whole genome shotgun (WGS) entry which is preliminary data.</text>
</comment>
<proteinExistence type="predicted"/>
<reference evidence="2" key="2">
    <citation type="submission" date="2022-01" db="EMBL/GenBank/DDBJ databases">
        <authorList>
            <person name="Yamashiro T."/>
            <person name="Shiraishi A."/>
            <person name="Satake H."/>
            <person name="Nakayama K."/>
        </authorList>
    </citation>
    <scope>NUCLEOTIDE SEQUENCE</scope>
</reference>
<feature type="compositionally biased region" description="Low complexity" evidence="1">
    <location>
        <begin position="169"/>
        <end position="195"/>
    </location>
</feature>
<feature type="region of interest" description="Disordered" evidence="1">
    <location>
        <begin position="169"/>
        <end position="220"/>
    </location>
</feature>
<keyword evidence="3" id="KW-1185">Reference proteome</keyword>
<protein>
    <submittedName>
        <fullName evidence="2">Uncharacterized protein</fullName>
    </submittedName>
</protein>
<dbReference type="Proteomes" id="UP001151760">
    <property type="component" value="Unassembled WGS sequence"/>
</dbReference>
<feature type="compositionally biased region" description="Polar residues" evidence="1">
    <location>
        <begin position="208"/>
        <end position="220"/>
    </location>
</feature>
<dbReference type="EMBL" id="BQNB010021578">
    <property type="protein sequence ID" value="GJU07852.1"/>
    <property type="molecule type" value="Genomic_DNA"/>
</dbReference>
<evidence type="ECO:0000313" key="2">
    <source>
        <dbReference type="EMBL" id="GJU07852.1"/>
    </source>
</evidence>